<evidence type="ECO:0000259" key="2">
    <source>
        <dbReference type="Pfam" id="PF01575"/>
    </source>
</evidence>
<evidence type="ECO:0000313" key="5">
    <source>
        <dbReference type="Proteomes" id="UP001428817"/>
    </source>
</evidence>
<dbReference type="InterPro" id="IPR054357">
    <property type="entry name" value="MFE-2_N"/>
</dbReference>
<dbReference type="Pfam" id="PF22622">
    <property type="entry name" value="MFE-2_hydrat-2_N"/>
    <property type="match status" value="1"/>
</dbReference>
<reference evidence="5" key="1">
    <citation type="journal article" date="2019" name="Int. J. Syst. Evol. Microbiol.">
        <title>The Global Catalogue of Microorganisms (GCM) 10K type strain sequencing project: providing services to taxonomists for standard genome sequencing and annotation.</title>
        <authorList>
            <consortium name="The Broad Institute Genomics Platform"/>
            <consortium name="The Broad Institute Genome Sequencing Center for Infectious Disease"/>
            <person name="Wu L."/>
            <person name="Ma J."/>
        </authorList>
    </citation>
    <scope>NUCLEOTIDE SEQUENCE [LARGE SCALE GENOMIC DNA]</scope>
    <source>
        <strain evidence="5">JCM 18303</strain>
    </source>
</reference>
<comment type="similarity">
    <text evidence="1">Belongs to the enoyl-CoA hydratase/isomerase family.</text>
</comment>
<protein>
    <submittedName>
        <fullName evidence="4">MaoC/PaaZ C-terminal domain-containing protein</fullName>
    </submittedName>
</protein>
<proteinExistence type="inferred from homology"/>
<evidence type="ECO:0000256" key="1">
    <source>
        <dbReference type="ARBA" id="ARBA00005254"/>
    </source>
</evidence>
<evidence type="ECO:0000313" key="4">
    <source>
        <dbReference type="EMBL" id="GAA5151088.1"/>
    </source>
</evidence>
<accession>A0ABP9PRW0</accession>
<gene>
    <name evidence="4" type="ORF">GCM10023321_17510</name>
</gene>
<dbReference type="InterPro" id="IPR002539">
    <property type="entry name" value="MaoC-like_dom"/>
</dbReference>
<dbReference type="PANTHER" id="PTHR13078:SF57">
    <property type="entry name" value="DEHYDRATASE, PUTATIVE (AFU_ORTHOLOGUE AFUA_5G00640)-RELATED"/>
    <property type="match status" value="1"/>
</dbReference>
<dbReference type="Proteomes" id="UP001428817">
    <property type="component" value="Unassembled WGS sequence"/>
</dbReference>
<dbReference type="EMBL" id="BAABJP010000007">
    <property type="protein sequence ID" value="GAA5151088.1"/>
    <property type="molecule type" value="Genomic_DNA"/>
</dbReference>
<feature type="domain" description="Peroxisomal multifunctional enzyme type 2-like N-terminal" evidence="3">
    <location>
        <begin position="48"/>
        <end position="139"/>
    </location>
</feature>
<sequence length="283" mass="30966">MPENAGFDLAQLGVWGDEVEFEVTRERVVAYAEATNDPTSQHLDGTYAPPVFAIVPPFQLMAERTMAVVPDELMMRILHGEHDFRFRRPIEPGETIISRARAVGVAGKSSGVTVTTQIECRSNRGDLVNEQFFVGFFRGGKFDGQVGEAPPEHGFDPALSAREPAERVVQKFDEDQTFRYSEASGDPMPIHLDDEFAKQMGLPGIIIHGLCTMAFTSHAVLGHASPADPARLTRLAVRFSAPARPRDTITTAIWPSGAGSYSFQTTKDDGQAVIKDGRAEFAD</sequence>
<dbReference type="PANTHER" id="PTHR13078">
    <property type="entry name" value="PEROXISOMAL MULTIFUNCTIONAL ENZYME TYPE 2-RELATED"/>
    <property type="match status" value="1"/>
</dbReference>
<dbReference type="CDD" id="cd03441">
    <property type="entry name" value="R_hydratase_like"/>
    <property type="match status" value="1"/>
</dbReference>
<dbReference type="Pfam" id="PF01575">
    <property type="entry name" value="MaoC_dehydratas"/>
    <property type="match status" value="1"/>
</dbReference>
<keyword evidence="5" id="KW-1185">Reference proteome</keyword>
<name>A0ABP9PRW0_9PSEU</name>
<dbReference type="RefSeq" id="WP_185064425.1">
    <property type="nucleotide sequence ID" value="NZ_BAABJP010000007.1"/>
</dbReference>
<dbReference type="Gene3D" id="3.10.129.10">
    <property type="entry name" value="Hotdog Thioesterase"/>
    <property type="match status" value="1"/>
</dbReference>
<organism evidence="4 5">
    <name type="scientific">Pseudonocardia eucalypti</name>
    <dbReference type="NCBI Taxonomy" id="648755"/>
    <lineage>
        <taxon>Bacteria</taxon>
        <taxon>Bacillati</taxon>
        <taxon>Actinomycetota</taxon>
        <taxon>Actinomycetes</taxon>
        <taxon>Pseudonocardiales</taxon>
        <taxon>Pseudonocardiaceae</taxon>
        <taxon>Pseudonocardia</taxon>
    </lineage>
</organism>
<dbReference type="SUPFAM" id="SSF54637">
    <property type="entry name" value="Thioesterase/thiol ester dehydrase-isomerase"/>
    <property type="match status" value="2"/>
</dbReference>
<comment type="caution">
    <text evidence="4">The sequence shown here is derived from an EMBL/GenBank/DDBJ whole genome shotgun (WGS) entry which is preliminary data.</text>
</comment>
<dbReference type="InterPro" id="IPR029069">
    <property type="entry name" value="HotDog_dom_sf"/>
</dbReference>
<feature type="domain" description="MaoC-like" evidence="2">
    <location>
        <begin position="164"/>
        <end position="265"/>
    </location>
</feature>
<evidence type="ECO:0000259" key="3">
    <source>
        <dbReference type="Pfam" id="PF22622"/>
    </source>
</evidence>